<sequence length="37" mass="4444">MGGLYVLFTIIYCIQNALYQRMVQTMKQKQRIHLNKV</sequence>
<protein>
    <submittedName>
        <fullName evidence="2">Uncharacterized protein</fullName>
    </submittedName>
</protein>
<name>A0A8S5TG25_9CAUD</name>
<reference evidence="2" key="1">
    <citation type="journal article" date="2021" name="Proc. Natl. Acad. Sci. U.S.A.">
        <title>A Catalog of Tens of Thousands of Viruses from Human Metagenomes Reveals Hidden Associations with Chronic Diseases.</title>
        <authorList>
            <person name="Tisza M.J."/>
            <person name="Buck C.B."/>
        </authorList>
    </citation>
    <scope>NUCLEOTIDE SEQUENCE</scope>
    <source>
        <strain evidence="2">CtIty1</strain>
    </source>
</reference>
<proteinExistence type="predicted"/>
<accession>A0A8S5TG25</accession>
<organism evidence="2">
    <name type="scientific">Myoviridae sp. ctIty1</name>
    <dbReference type="NCBI Taxonomy" id="2827673"/>
    <lineage>
        <taxon>Viruses</taxon>
        <taxon>Duplodnaviria</taxon>
        <taxon>Heunggongvirae</taxon>
        <taxon>Uroviricota</taxon>
        <taxon>Caudoviricetes</taxon>
    </lineage>
</organism>
<feature type="transmembrane region" description="Helical" evidence="1">
    <location>
        <begin position="6"/>
        <end position="23"/>
    </location>
</feature>
<keyword evidence="1" id="KW-0472">Membrane</keyword>
<dbReference type="EMBL" id="BK032823">
    <property type="protein sequence ID" value="DAF62253.1"/>
    <property type="molecule type" value="Genomic_DNA"/>
</dbReference>
<keyword evidence="1" id="KW-1133">Transmembrane helix</keyword>
<keyword evidence="1" id="KW-0812">Transmembrane</keyword>
<evidence type="ECO:0000256" key="1">
    <source>
        <dbReference type="SAM" id="Phobius"/>
    </source>
</evidence>
<evidence type="ECO:0000313" key="2">
    <source>
        <dbReference type="EMBL" id="DAF62253.1"/>
    </source>
</evidence>